<reference evidence="2" key="1">
    <citation type="submission" date="2019-08" db="EMBL/GenBank/DDBJ databases">
        <title>The genome of the North American firefly Photinus pyralis.</title>
        <authorList>
            <consortium name="Photinus pyralis genome working group"/>
            <person name="Fallon T.R."/>
            <person name="Sander Lower S.E."/>
            <person name="Weng J.-K."/>
        </authorList>
    </citation>
    <scope>NUCLEOTIDE SEQUENCE</scope>
    <source>
        <strain evidence="2">TRF0915ILg1</strain>
        <tissue evidence="2">Whole body</tissue>
    </source>
</reference>
<comment type="caution">
    <text evidence="2">The sequence shown here is derived from an EMBL/GenBank/DDBJ whole genome shotgun (WGS) entry which is preliminary data.</text>
</comment>
<dbReference type="InterPro" id="IPR004119">
    <property type="entry name" value="EcKL"/>
</dbReference>
<dbReference type="Proteomes" id="UP000801492">
    <property type="component" value="Unassembled WGS sequence"/>
</dbReference>
<keyword evidence="3" id="KW-1185">Reference proteome</keyword>
<dbReference type="SUPFAM" id="SSF56112">
    <property type="entry name" value="Protein kinase-like (PK-like)"/>
    <property type="match status" value="1"/>
</dbReference>
<dbReference type="OrthoDB" id="8250698at2759"/>
<dbReference type="Pfam" id="PF02958">
    <property type="entry name" value="EcKL"/>
    <property type="match status" value="1"/>
</dbReference>
<dbReference type="AlphaFoldDB" id="A0A8K0G971"/>
<dbReference type="SMART" id="SM00587">
    <property type="entry name" value="CHK"/>
    <property type="match status" value="1"/>
</dbReference>
<name>A0A8K0G971_IGNLU</name>
<protein>
    <recommendedName>
        <fullName evidence="1">CHK kinase-like domain-containing protein</fullName>
    </recommendedName>
</protein>
<feature type="domain" description="CHK kinase-like" evidence="1">
    <location>
        <begin position="1"/>
        <end position="92"/>
    </location>
</feature>
<dbReference type="InterPro" id="IPR011009">
    <property type="entry name" value="Kinase-like_dom_sf"/>
</dbReference>
<sequence>MEKTLAAARLGQKDFSVLNHGDFWINNFMFSYSSNGKLDDCRIVDFQVVLHSSPAIDLNYFWATSPNIEVRNQHLNTVINHYYNCLTTSLNKLQYPSKKIPDFKQFEEDFKQRAFYGLTCSVTVLPFVTASNRNDANFEDLFNNDNEDGFRHDSYNNERYRRYMEYLLPYFDSLGIFDV</sequence>
<accession>A0A8K0G971</accession>
<evidence type="ECO:0000259" key="1">
    <source>
        <dbReference type="SMART" id="SM00587"/>
    </source>
</evidence>
<dbReference type="Gene3D" id="3.90.1200.10">
    <property type="match status" value="1"/>
</dbReference>
<dbReference type="EMBL" id="VTPC01045663">
    <property type="protein sequence ID" value="KAF2890834.1"/>
    <property type="molecule type" value="Genomic_DNA"/>
</dbReference>
<dbReference type="PANTHER" id="PTHR11012">
    <property type="entry name" value="PROTEIN KINASE-LIKE DOMAIN-CONTAINING"/>
    <property type="match status" value="1"/>
</dbReference>
<gene>
    <name evidence="2" type="ORF">ILUMI_15339</name>
</gene>
<organism evidence="2 3">
    <name type="scientific">Ignelater luminosus</name>
    <name type="common">Cucubano</name>
    <name type="synonym">Pyrophorus luminosus</name>
    <dbReference type="NCBI Taxonomy" id="2038154"/>
    <lineage>
        <taxon>Eukaryota</taxon>
        <taxon>Metazoa</taxon>
        <taxon>Ecdysozoa</taxon>
        <taxon>Arthropoda</taxon>
        <taxon>Hexapoda</taxon>
        <taxon>Insecta</taxon>
        <taxon>Pterygota</taxon>
        <taxon>Neoptera</taxon>
        <taxon>Endopterygota</taxon>
        <taxon>Coleoptera</taxon>
        <taxon>Polyphaga</taxon>
        <taxon>Elateriformia</taxon>
        <taxon>Elateroidea</taxon>
        <taxon>Elateridae</taxon>
        <taxon>Agrypninae</taxon>
        <taxon>Pyrophorini</taxon>
        <taxon>Ignelater</taxon>
    </lineage>
</organism>
<proteinExistence type="predicted"/>
<evidence type="ECO:0000313" key="3">
    <source>
        <dbReference type="Proteomes" id="UP000801492"/>
    </source>
</evidence>
<dbReference type="InterPro" id="IPR015897">
    <property type="entry name" value="CHK_kinase-like"/>
</dbReference>
<dbReference type="PANTHER" id="PTHR11012:SF56">
    <property type="entry name" value="CHK KINASE-LIKE DOMAIN-CONTAINING PROTEIN-RELATED"/>
    <property type="match status" value="1"/>
</dbReference>
<evidence type="ECO:0000313" key="2">
    <source>
        <dbReference type="EMBL" id="KAF2890834.1"/>
    </source>
</evidence>